<dbReference type="CDD" id="cd02966">
    <property type="entry name" value="TlpA_like_family"/>
    <property type="match status" value="1"/>
</dbReference>
<feature type="domain" description="Thioredoxin" evidence="2">
    <location>
        <begin position="1"/>
        <end position="156"/>
    </location>
</feature>
<evidence type="ECO:0000259" key="2">
    <source>
        <dbReference type="PROSITE" id="PS51352"/>
    </source>
</evidence>
<keyword evidence="1" id="KW-0676">Redox-active center</keyword>
<sequence>MKQLLAVLLFMLLPQQSYKVEVYDYDGLEPLINQKDEKVHVVNFWATWCGPCVKELPYFEKINDEYKDENVEVLLVSLDFPSKYDSALKPFIKKNNIKSKVVALNDTNQNRWISAIDENWSGALPATIIYKGDKRMFYEKSFTQEELETELKQFLK</sequence>
<dbReference type="Pfam" id="PF00578">
    <property type="entry name" value="AhpC-TSA"/>
    <property type="match status" value="1"/>
</dbReference>
<reference evidence="3 4" key="1">
    <citation type="journal article" date="2015" name="Int. J. Syst. Evol. Microbiol.">
        <title>Winogradskyella litoriviva sp. nov., isolated from coastal seawater.</title>
        <authorList>
            <person name="Nedashkovskaya O.I."/>
            <person name="Kukhlevskiy A.D."/>
            <person name="Zhukova N.V."/>
            <person name="Kim S.J."/>
            <person name="Rhee S.K."/>
            <person name="Mikhailov V.V."/>
        </authorList>
    </citation>
    <scope>NUCLEOTIDE SEQUENCE [LARGE SCALE GENOMIC DNA]</scope>
    <source>
        <strain evidence="3 4">KMM6491</strain>
    </source>
</reference>
<name>A0ABX2E8J4_9FLAO</name>
<protein>
    <submittedName>
        <fullName evidence="3">TlpA family protein disulfide reductase</fullName>
    </submittedName>
</protein>
<dbReference type="InterPro" id="IPR000866">
    <property type="entry name" value="AhpC/TSA"/>
</dbReference>
<dbReference type="PANTHER" id="PTHR42852:SF13">
    <property type="entry name" value="PROTEIN DIPZ"/>
    <property type="match status" value="1"/>
</dbReference>
<accession>A0ABX2E8J4</accession>
<comment type="caution">
    <text evidence="3">The sequence shown here is derived from an EMBL/GenBank/DDBJ whole genome shotgun (WGS) entry which is preliminary data.</text>
</comment>
<dbReference type="InterPro" id="IPR013766">
    <property type="entry name" value="Thioredoxin_domain"/>
</dbReference>
<evidence type="ECO:0000313" key="4">
    <source>
        <dbReference type="Proteomes" id="UP000805085"/>
    </source>
</evidence>
<dbReference type="EMBL" id="JABRWQ010000007">
    <property type="protein sequence ID" value="NRD24654.1"/>
    <property type="molecule type" value="Genomic_DNA"/>
</dbReference>
<dbReference type="InterPro" id="IPR050553">
    <property type="entry name" value="Thioredoxin_ResA/DsbE_sf"/>
</dbReference>
<dbReference type="PROSITE" id="PS51352">
    <property type="entry name" value="THIOREDOXIN_2"/>
    <property type="match status" value="1"/>
</dbReference>
<dbReference type="Gene3D" id="3.40.30.10">
    <property type="entry name" value="Glutaredoxin"/>
    <property type="match status" value="1"/>
</dbReference>
<gene>
    <name evidence="3" type="ORF">HNV10_15475</name>
</gene>
<keyword evidence="4" id="KW-1185">Reference proteome</keyword>
<evidence type="ECO:0000313" key="3">
    <source>
        <dbReference type="EMBL" id="NRD24654.1"/>
    </source>
</evidence>
<dbReference type="InterPro" id="IPR017937">
    <property type="entry name" value="Thioredoxin_CS"/>
</dbReference>
<dbReference type="InterPro" id="IPR036249">
    <property type="entry name" value="Thioredoxin-like_sf"/>
</dbReference>
<evidence type="ECO:0000256" key="1">
    <source>
        <dbReference type="ARBA" id="ARBA00023284"/>
    </source>
</evidence>
<dbReference type="Proteomes" id="UP000805085">
    <property type="component" value="Unassembled WGS sequence"/>
</dbReference>
<dbReference type="PANTHER" id="PTHR42852">
    <property type="entry name" value="THIOL:DISULFIDE INTERCHANGE PROTEIN DSBE"/>
    <property type="match status" value="1"/>
</dbReference>
<dbReference type="SUPFAM" id="SSF52833">
    <property type="entry name" value="Thioredoxin-like"/>
    <property type="match status" value="1"/>
</dbReference>
<organism evidence="3 4">
    <name type="scientific">Winogradskyella litoriviva</name>
    <dbReference type="NCBI Taxonomy" id="1220182"/>
    <lineage>
        <taxon>Bacteria</taxon>
        <taxon>Pseudomonadati</taxon>
        <taxon>Bacteroidota</taxon>
        <taxon>Flavobacteriia</taxon>
        <taxon>Flavobacteriales</taxon>
        <taxon>Flavobacteriaceae</taxon>
        <taxon>Winogradskyella</taxon>
    </lineage>
</organism>
<proteinExistence type="predicted"/>
<dbReference type="PROSITE" id="PS00194">
    <property type="entry name" value="THIOREDOXIN_1"/>
    <property type="match status" value="1"/>
</dbReference>
<dbReference type="RefSeq" id="WP_173302304.1">
    <property type="nucleotide sequence ID" value="NZ_JABRWQ010000007.1"/>
</dbReference>